<name>A0A1W1Y087_9NEIS</name>
<dbReference type="PANTHER" id="PTHR11986:SF79">
    <property type="entry name" value="ACETYLORNITHINE AMINOTRANSFERASE, MITOCHONDRIAL"/>
    <property type="match status" value="1"/>
</dbReference>
<dbReference type="PROSITE" id="PS00600">
    <property type="entry name" value="AA_TRANSFER_CLASS_3"/>
    <property type="match status" value="1"/>
</dbReference>
<evidence type="ECO:0000256" key="1">
    <source>
        <dbReference type="ARBA" id="ARBA00001933"/>
    </source>
</evidence>
<organism evidence="10 11">
    <name type="scientific">Andreprevotia lacus DSM 23236</name>
    <dbReference type="NCBI Taxonomy" id="1121001"/>
    <lineage>
        <taxon>Bacteria</taxon>
        <taxon>Pseudomonadati</taxon>
        <taxon>Pseudomonadota</taxon>
        <taxon>Betaproteobacteria</taxon>
        <taxon>Neisseriales</taxon>
        <taxon>Chitinibacteraceae</taxon>
        <taxon>Andreprevotia</taxon>
    </lineage>
</organism>
<dbReference type="STRING" id="1121001.SAMN02745857_03635"/>
<protein>
    <recommendedName>
        <fullName evidence="4">Diaminobutyrate--2-oxoglutarate transaminase</fullName>
        <ecNumber evidence="3">2.6.1.76</ecNumber>
    </recommendedName>
</protein>
<comment type="similarity">
    <text evidence="9">Belongs to the class-III pyridoxal-phosphate-dependent aminotransferase family.</text>
</comment>
<evidence type="ECO:0000256" key="6">
    <source>
        <dbReference type="ARBA" id="ARBA00022679"/>
    </source>
</evidence>
<dbReference type="NCBIfam" id="NF002325">
    <property type="entry name" value="PRK01278.1"/>
    <property type="match status" value="1"/>
</dbReference>
<dbReference type="Gene3D" id="3.90.1150.10">
    <property type="entry name" value="Aspartate Aminotransferase, domain 1"/>
    <property type="match status" value="1"/>
</dbReference>
<evidence type="ECO:0000313" key="10">
    <source>
        <dbReference type="EMBL" id="SMC29158.1"/>
    </source>
</evidence>
<comment type="cofactor">
    <cofactor evidence="1">
        <name>pyridoxal 5'-phosphate</name>
        <dbReference type="ChEBI" id="CHEBI:597326"/>
    </cofactor>
</comment>
<dbReference type="NCBIfam" id="NF002985">
    <property type="entry name" value="PRK03715.1"/>
    <property type="match status" value="1"/>
</dbReference>
<evidence type="ECO:0000256" key="3">
    <source>
        <dbReference type="ARBA" id="ARBA00013155"/>
    </source>
</evidence>
<dbReference type="AlphaFoldDB" id="A0A1W1Y087"/>
<dbReference type="EC" id="2.6.1.76" evidence="3"/>
<dbReference type="RefSeq" id="WP_084092579.1">
    <property type="nucleotide sequence ID" value="NZ_FWXD01000030.1"/>
</dbReference>
<keyword evidence="6 10" id="KW-0808">Transferase</keyword>
<evidence type="ECO:0000256" key="9">
    <source>
        <dbReference type="RuleBase" id="RU003560"/>
    </source>
</evidence>
<dbReference type="Gene3D" id="3.40.640.10">
    <property type="entry name" value="Type I PLP-dependent aspartate aminotransferase-like (Major domain)"/>
    <property type="match status" value="1"/>
</dbReference>
<comment type="pathway">
    <text evidence="2">Amine and polyamine biosynthesis; ectoine biosynthesis; L-ectoine from L-aspartate 4-semialdehyde: step 1/3.</text>
</comment>
<dbReference type="EMBL" id="FWXD01000030">
    <property type="protein sequence ID" value="SMC29158.1"/>
    <property type="molecule type" value="Genomic_DNA"/>
</dbReference>
<keyword evidence="5 10" id="KW-0032">Aminotransferase</keyword>
<dbReference type="GO" id="GO:0045303">
    <property type="term" value="F:diaminobutyrate-2-oxoglutarate transaminase activity"/>
    <property type="evidence" value="ECO:0007669"/>
    <property type="project" value="UniProtKB-EC"/>
</dbReference>
<dbReference type="OrthoDB" id="3398487at2"/>
<evidence type="ECO:0000256" key="7">
    <source>
        <dbReference type="ARBA" id="ARBA00022898"/>
    </source>
</evidence>
<proteinExistence type="inferred from homology"/>
<dbReference type="InterPro" id="IPR015422">
    <property type="entry name" value="PyrdxlP-dep_Trfase_small"/>
</dbReference>
<keyword evidence="7 9" id="KW-0663">Pyridoxal phosphate</keyword>
<dbReference type="SUPFAM" id="SSF53383">
    <property type="entry name" value="PLP-dependent transferases"/>
    <property type="match status" value="1"/>
</dbReference>
<dbReference type="InterPro" id="IPR015424">
    <property type="entry name" value="PyrdxlP-dep_Trfase"/>
</dbReference>
<gene>
    <name evidence="10" type="ORF">SAMN02745857_03635</name>
</gene>
<comment type="catalytic activity">
    <reaction evidence="8">
        <text>L-2,4-diaminobutanoate + 2-oxoglutarate = L-aspartate 4-semialdehyde + L-glutamate</text>
        <dbReference type="Rhea" id="RHEA:11160"/>
        <dbReference type="ChEBI" id="CHEBI:16810"/>
        <dbReference type="ChEBI" id="CHEBI:29985"/>
        <dbReference type="ChEBI" id="CHEBI:58761"/>
        <dbReference type="ChEBI" id="CHEBI:537519"/>
        <dbReference type="EC" id="2.6.1.76"/>
    </reaction>
</comment>
<dbReference type="PIRSF" id="PIRSF000521">
    <property type="entry name" value="Transaminase_4ab_Lys_Orn"/>
    <property type="match status" value="1"/>
</dbReference>
<dbReference type="InterPro" id="IPR049704">
    <property type="entry name" value="Aminotrans_3_PPA_site"/>
</dbReference>
<dbReference type="Pfam" id="PF00202">
    <property type="entry name" value="Aminotran_3"/>
    <property type="match status" value="1"/>
</dbReference>
<keyword evidence="11" id="KW-1185">Reference proteome</keyword>
<dbReference type="PANTHER" id="PTHR11986">
    <property type="entry name" value="AMINOTRANSFERASE CLASS III"/>
    <property type="match status" value="1"/>
</dbReference>
<dbReference type="Proteomes" id="UP000192761">
    <property type="component" value="Unassembled WGS sequence"/>
</dbReference>
<dbReference type="InterPro" id="IPR005814">
    <property type="entry name" value="Aminotrans_3"/>
</dbReference>
<evidence type="ECO:0000256" key="5">
    <source>
        <dbReference type="ARBA" id="ARBA00022576"/>
    </source>
</evidence>
<reference evidence="10 11" key="1">
    <citation type="submission" date="2017-04" db="EMBL/GenBank/DDBJ databases">
        <authorList>
            <person name="Afonso C.L."/>
            <person name="Miller P.J."/>
            <person name="Scott M.A."/>
            <person name="Spackman E."/>
            <person name="Goraichik I."/>
            <person name="Dimitrov K.M."/>
            <person name="Suarez D.L."/>
            <person name="Swayne D.E."/>
        </authorList>
    </citation>
    <scope>NUCLEOTIDE SEQUENCE [LARGE SCALE GENOMIC DNA]</scope>
    <source>
        <strain evidence="10 11">DSM 23236</strain>
    </source>
</reference>
<dbReference type="FunFam" id="3.40.640.10:FF:000004">
    <property type="entry name" value="Acetylornithine aminotransferase"/>
    <property type="match status" value="1"/>
</dbReference>
<dbReference type="InterPro" id="IPR015421">
    <property type="entry name" value="PyrdxlP-dep_Trfase_major"/>
</dbReference>
<sequence length="406" mass="43533">MHHLHPTPPKSQHVLMNTVVRPETVFVSGRGAYMYDEIGLAYLDWVQGWAVNCLGHSPDVVAAALARQATTLLNPSPAYLNRPAMNLAQQLVRASALDEVFFASSGAEANEGAIKLARKWGKLNRAGAHEIITFDNGYHGRTIATMSATGKPGWDVYYPPQVPGFPKAVFNDLASVAALIGPQTVAIMLEPVQGEGGVRPAEAGFVQGLRTLCDRHGLLLIFDEVQTGCARTGTLFAYQQYGVEPDIMTLGKGLGAGVPISALLAKRHACVFEPGDQGGTFCGNPLVCAVGEAVLQVLDTPEFLANVQARGKQLREGLREISARYALGEVRGKGLLLALEVGGDDAPAMVETARQHGFLLNAPRNHCLRFMPTLNSTADEIAQGLVLLDRVIGAHRFVKRLVADVM</sequence>
<dbReference type="CDD" id="cd00610">
    <property type="entry name" value="OAT_like"/>
    <property type="match status" value="1"/>
</dbReference>
<evidence type="ECO:0000256" key="2">
    <source>
        <dbReference type="ARBA" id="ARBA00004946"/>
    </source>
</evidence>
<evidence type="ECO:0000256" key="4">
    <source>
        <dbReference type="ARBA" id="ARBA00014798"/>
    </source>
</evidence>
<dbReference type="InterPro" id="IPR050103">
    <property type="entry name" value="Class-III_PLP-dep_AT"/>
</dbReference>
<evidence type="ECO:0000256" key="8">
    <source>
        <dbReference type="ARBA" id="ARBA00049111"/>
    </source>
</evidence>
<dbReference type="GO" id="GO:0030170">
    <property type="term" value="F:pyridoxal phosphate binding"/>
    <property type="evidence" value="ECO:0007669"/>
    <property type="project" value="InterPro"/>
</dbReference>
<dbReference type="GO" id="GO:0042802">
    <property type="term" value="F:identical protein binding"/>
    <property type="evidence" value="ECO:0007669"/>
    <property type="project" value="TreeGrafter"/>
</dbReference>
<accession>A0A1W1Y087</accession>
<evidence type="ECO:0000313" key="11">
    <source>
        <dbReference type="Proteomes" id="UP000192761"/>
    </source>
</evidence>